<evidence type="ECO:0000313" key="2">
    <source>
        <dbReference type="EMBL" id="KZT31647.1"/>
    </source>
</evidence>
<sequence length="131" mass="14600">TSQLTRDLGSIPMLPIASHAIPKNESTSTPAPSSSDTGRSGKLLKDNTVPKPDKYNGTPDWHTYRAFSHNLMIYFRLSGLPSEFHVYYMTSYLTSPSANLLCVSSLDVNLIFKISCQIPATMRRLTEWISC</sequence>
<name>A0A165WYC7_9AGAM</name>
<reference evidence="2 3" key="1">
    <citation type="journal article" date="2016" name="Mol. Biol. Evol.">
        <title>Comparative Genomics of Early-Diverging Mushroom-Forming Fungi Provides Insights into the Origins of Lignocellulose Decay Capabilities.</title>
        <authorList>
            <person name="Nagy L.G."/>
            <person name="Riley R."/>
            <person name="Tritt A."/>
            <person name="Adam C."/>
            <person name="Daum C."/>
            <person name="Floudas D."/>
            <person name="Sun H."/>
            <person name="Yadav J.S."/>
            <person name="Pangilinan J."/>
            <person name="Larsson K.H."/>
            <person name="Matsuura K."/>
            <person name="Barry K."/>
            <person name="Labutti K."/>
            <person name="Kuo R."/>
            <person name="Ohm R.A."/>
            <person name="Bhattacharya S.S."/>
            <person name="Shirouzu T."/>
            <person name="Yoshinaga Y."/>
            <person name="Martin F.M."/>
            <person name="Grigoriev I.V."/>
            <person name="Hibbett D.S."/>
        </authorList>
    </citation>
    <scope>NUCLEOTIDE SEQUENCE [LARGE SCALE GENOMIC DNA]</scope>
    <source>
        <strain evidence="2 3">HHB10207 ss-3</strain>
    </source>
</reference>
<dbReference type="EMBL" id="KV428503">
    <property type="protein sequence ID" value="KZT31647.1"/>
    <property type="molecule type" value="Genomic_DNA"/>
</dbReference>
<feature type="region of interest" description="Disordered" evidence="1">
    <location>
        <begin position="1"/>
        <end position="55"/>
    </location>
</feature>
<gene>
    <name evidence="2" type="ORF">SISSUDRAFT_1056398</name>
</gene>
<evidence type="ECO:0000256" key="1">
    <source>
        <dbReference type="SAM" id="MobiDB-lite"/>
    </source>
</evidence>
<evidence type="ECO:0000313" key="3">
    <source>
        <dbReference type="Proteomes" id="UP000076798"/>
    </source>
</evidence>
<accession>A0A165WYC7</accession>
<feature type="compositionally biased region" description="Low complexity" evidence="1">
    <location>
        <begin position="26"/>
        <end position="35"/>
    </location>
</feature>
<feature type="non-terminal residue" evidence="2">
    <location>
        <position position="1"/>
    </location>
</feature>
<dbReference type="Proteomes" id="UP000076798">
    <property type="component" value="Unassembled WGS sequence"/>
</dbReference>
<proteinExistence type="predicted"/>
<organism evidence="2 3">
    <name type="scientific">Sistotremastrum suecicum HHB10207 ss-3</name>
    <dbReference type="NCBI Taxonomy" id="1314776"/>
    <lineage>
        <taxon>Eukaryota</taxon>
        <taxon>Fungi</taxon>
        <taxon>Dikarya</taxon>
        <taxon>Basidiomycota</taxon>
        <taxon>Agaricomycotina</taxon>
        <taxon>Agaricomycetes</taxon>
        <taxon>Sistotremastrales</taxon>
        <taxon>Sistotremastraceae</taxon>
        <taxon>Sistotremastrum</taxon>
    </lineage>
</organism>
<keyword evidence="3" id="KW-1185">Reference proteome</keyword>
<protein>
    <submittedName>
        <fullName evidence="2">Uncharacterized protein</fullName>
    </submittedName>
</protein>
<dbReference type="AlphaFoldDB" id="A0A165WYC7"/>